<proteinExistence type="inferred from homology"/>
<dbReference type="Pfam" id="PF02863">
    <property type="entry name" value="Arg_repressor_C"/>
    <property type="match status" value="1"/>
</dbReference>
<keyword evidence="7" id="KW-0055">Arginine biosynthesis</keyword>
<protein>
    <recommendedName>
        <fullName evidence="7 8">Arginine repressor</fullName>
    </recommendedName>
</protein>
<keyword evidence="7" id="KW-0678">Repressor</keyword>
<dbReference type="Pfam" id="PF01316">
    <property type="entry name" value="Arg_repressor"/>
    <property type="match status" value="1"/>
</dbReference>
<feature type="domain" description="Arginine repressor C-terminal" evidence="10">
    <location>
        <begin position="79"/>
        <end position="146"/>
    </location>
</feature>
<reference evidence="11 12" key="1">
    <citation type="journal article" date="2024" name="Int. J. Syst. Evol. Microbiol.">
        <title>Clostridium omnivorum sp. nov., isolated from anoxic soil under the treatment of reductive soil disinfestation.</title>
        <authorList>
            <person name="Ueki A."/>
            <person name="Tonouchi A."/>
            <person name="Kaku N."/>
            <person name="Honma S."/>
            <person name="Ueki K."/>
        </authorList>
    </citation>
    <scope>NUCLEOTIDE SEQUENCE [LARGE SCALE GENOMIC DNA]</scope>
    <source>
        <strain evidence="11 12">E14</strain>
    </source>
</reference>
<evidence type="ECO:0000256" key="4">
    <source>
        <dbReference type="ARBA" id="ARBA00023015"/>
    </source>
</evidence>
<dbReference type="NCBIfam" id="TIGR01529">
    <property type="entry name" value="argR_whole"/>
    <property type="match status" value="1"/>
</dbReference>
<evidence type="ECO:0000256" key="8">
    <source>
        <dbReference type="NCBIfam" id="TIGR01529"/>
    </source>
</evidence>
<dbReference type="Gene3D" id="1.10.10.10">
    <property type="entry name" value="Winged helix-like DNA-binding domain superfamily/Winged helix DNA-binding domain"/>
    <property type="match status" value="1"/>
</dbReference>
<sequence length="153" mass="16905">MKVTRHSKILEIINSKDIETQEDLAEELKKIGMDVTQATVSRDIKELKLIKVLSKSGKYKYASIAPVEKFFADKLVSVFSQTVISVEKVDKFVVLKTMSGSASVAGEAIDSLSFDGIVGTIAGDNTVFILVRTEEQANELVYKLKKMISEQEA</sequence>
<dbReference type="SUPFAM" id="SSF46785">
    <property type="entry name" value="Winged helix' DNA-binding domain"/>
    <property type="match status" value="1"/>
</dbReference>
<evidence type="ECO:0000313" key="12">
    <source>
        <dbReference type="Proteomes" id="UP001208567"/>
    </source>
</evidence>
<dbReference type="PANTHER" id="PTHR34471">
    <property type="entry name" value="ARGININE REPRESSOR"/>
    <property type="match status" value="1"/>
</dbReference>
<comment type="function">
    <text evidence="7">Regulates arginine biosynthesis genes.</text>
</comment>
<dbReference type="PRINTS" id="PR01467">
    <property type="entry name" value="ARGREPRESSOR"/>
</dbReference>
<name>A0ABQ5NBM4_9CLOT</name>
<evidence type="ECO:0000256" key="7">
    <source>
        <dbReference type="HAMAP-Rule" id="MF_00173"/>
    </source>
</evidence>
<dbReference type="InterPro" id="IPR036251">
    <property type="entry name" value="Arg_repress_C_sf"/>
</dbReference>
<dbReference type="InterPro" id="IPR001669">
    <property type="entry name" value="Arg_repress"/>
</dbReference>
<evidence type="ECO:0000256" key="5">
    <source>
        <dbReference type="ARBA" id="ARBA00023125"/>
    </source>
</evidence>
<dbReference type="InterPro" id="IPR036388">
    <property type="entry name" value="WH-like_DNA-bd_sf"/>
</dbReference>
<keyword evidence="3 7" id="KW-0963">Cytoplasm</keyword>
<comment type="caution">
    <text evidence="11">The sequence shown here is derived from an EMBL/GenBank/DDBJ whole genome shotgun (WGS) entry which is preliminary data.</text>
</comment>
<comment type="subcellular location">
    <subcellularLocation>
        <location evidence="1 7">Cytoplasm</location>
    </subcellularLocation>
</comment>
<feature type="domain" description="Arginine repressor DNA-binding" evidence="9">
    <location>
        <begin position="2"/>
        <end position="62"/>
    </location>
</feature>
<evidence type="ECO:0000256" key="2">
    <source>
        <dbReference type="ARBA" id="ARBA00008316"/>
    </source>
</evidence>
<dbReference type="HAMAP" id="MF_00173">
    <property type="entry name" value="Arg_repressor"/>
    <property type="match status" value="1"/>
</dbReference>
<keyword evidence="5 7" id="KW-0238">DNA-binding</keyword>
<dbReference type="Proteomes" id="UP001208567">
    <property type="component" value="Unassembled WGS sequence"/>
</dbReference>
<gene>
    <name evidence="7 11" type="primary">argR</name>
    <name evidence="11" type="ORF">bsdE14_38500</name>
</gene>
<keyword evidence="4 7" id="KW-0805">Transcription regulation</keyword>
<evidence type="ECO:0000256" key="1">
    <source>
        <dbReference type="ARBA" id="ARBA00004496"/>
    </source>
</evidence>
<dbReference type="Gene3D" id="3.30.1360.40">
    <property type="match status" value="1"/>
</dbReference>
<organism evidence="11 12">
    <name type="scientific">Clostridium omnivorum</name>
    <dbReference type="NCBI Taxonomy" id="1604902"/>
    <lineage>
        <taxon>Bacteria</taxon>
        <taxon>Bacillati</taxon>
        <taxon>Bacillota</taxon>
        <taxon>Clostridia</taxon>
        <taxon>Eubacteriales</taxon>
        <taxon>Clostridiaceae</taxon>
        <taxon>Clostridium</taxon>
    </lineage>
</organism>
<keyword evidence="6 7" id="KW-0804">Transcription</keyword>
<comment type="similarity">
    <text evidence="2 7">Belongs to the ArgR family.</text>
</comment>
<dbReference type="SUPFAM" id="SSF55252">
    <property type="entry name" value="C-terminal domain of arginine repressor"/>
    <property type="match status" value="1"/>
</dbReference>
<dbReference type="RefSeq" id="WP_264851746.1">
    <property type="nucleotide sequence ID" value="NZ_BRXR01000001.1"/>
</dbReference>
<dbReference type="EMBL" id="BRXR01000001">
    <property type="protein sequence ID" value="GLC32440.1"/>
    <property type="molecule type" value="Genomic_DNA"/>
</dbReference>
<evidence type="ECO:0000256" key="3">
    <source>
        <dbReference type="ARBA" id="ARBA00022490"/>
    </source>
</evidence>
<evidence type="ECO:0000313" key="11">
    <source>
        <dbReference type="EMBL" id="GLC32440.1"/>
    </source>
</evidence>
<dbReference type="PANTHER" id="PTHR34471:SF1">
    <property type="entry name" value="ARGININE REPRESSOR"/>
    <property type="match status" value="1"/>
</dbReference>
<evidence type="ECO:0000259" key="9">
    <source>
        <dbReference type="Pfam" id="PF01316"/>
    </source>
</evidence>
<keyword evidence="12" id="KW-1185">Reference proteome</keyword>
<evidence type="ECO:0000259" key="10">
    <source>
        <dbReference type="Pfam" id="PF02863"/>
    </source>
</evidence>
<dbReference type="NCBIfam" id="NF001680">
    <property type="entry name" value="PRK00441.1"/>
    <property type="match status" value="1"/>
</dbReference>
<dbReference type="InterPro" id="IPR020900">
    <property type="entry name" value="Arg_repress_DNA-bd"/>
</dbReference>
<dbReference type="InterPro" id="IPR036390">
    <property type="entry name" value="WH_DNA-bd_sf"/>
</dbReference>
<keyword evidence="7" id="KW-0028">Amino-acid biosynthesis</keyword>
<evidence type="ECO:0000256" key="6">
    <source>
        <dbReference type="ARBA" id="ARBA00023163"/>
    </source>
</evidence>
<dbReference type="InterPro" id="IPR020899">
    <property type="entry name" value="Arg_repress_C"/>
</dbReference>
<accession>A0ABQ5NBM4</accession>
<comment type="pathway">
    <text evidence="7">Amino-acid biosynthesis; L-arginine biosynthesis [regulation].</text>
</comment>